<keyword evidence="2" id="KW-1185">Reference proteome</keyword>
<evidence type="ECO:0000313" key="2">
    <source>
        <dbReference type="Proteomes" id="UP001476798"/>
    </source>
</evidence>
<organism evidence="1 2">
    <name type="scientific">Goodea atripinnis</name>
    <dbReference type="NCBI Taxonomy" id="208336"/>
    <lineage>
        <taxon>Eukaryota</taxon>
        <taxon>Metazoa</taxon>
        <taxon>Chordata</taxon>
        <taxon>Craniata</taxon>
        <taxon>Vertebrata</taxon>
        <taxon>Euteleostomi</taxon>
        <taxon>Actinopterygii</taxon>
        <taxon>Neopterygii</taxon>
        <taxon>Teleostei</taxon>
        <taxon>Neoteleostei</taxon>
        <taxon>Acanthomorphata</taxon>
        <taxon>Ovalentaria</taxon>
        <taxon>Atherinomorphae</taxon>
        <taxon>Cyprinodontiformes</taxon>
        <taxon>Goodeidae</taxon>
        <taxon>Goodea</taxon>
    </lineage>
</organism>
<dbReference type="EMBL" id="JAHRIO010040578">
    <property type="protein sequence ID" value="MEQ2171397.1"/>
    <property type="molecule type" value="Genomic_DNA"/>
</dbReference>
<evidence type="ECO:0000313" key="1">
    <source>
        <dbReference type="EMBL" id="MEQ2171397.1"/>
    </source>
</evidence>
<name>A0ABV0NJ27_9TELE</name>
<dbReference type="Proteomes" id="UP001476798">
    <property type="component" value="Unassembled WGS sequence"/>
</dbReference>
<protein>
    <submittedName>
        <fullName evidence="1">Uncharacterized protein</fullName>
    </submittedName>
</protein>
<reference evidence="1 2" key="1">
    <citation type="submission" date="2021-06" db="EMBL/GenBank/DDBJ databases">
        <authorList>
            <person name="Palmer J.M."/>
        </authorList>
    </citation>
    <scope>NUCLEOTIDE SEQUENCE [LARGE SCALE GENOMIC DNA]</scope>
    <source>
        <strain evidence="1 2">GA_2019</strain>
        <tissue evidence="1">Muscle</tissue>
    </source>
</reference>
<comment type="caution">
    <text evidence="1">The sequence shown here is derived from an EMBL/GenBank/DDBJ whole genome shotgun (WGS) entry which is preliminary data.</text>
</comment>
<proteinExistence type="predicted"/>
<sequence length="158" mass="17804">CNSCDTWHARLFFRFPSLPYILKRPKFAELLWTRAADSPCDDSEHFDLFLSGSAHFLHRGQDGRERLNQSLFQSLLDWSDSRASPSVTRCTHGCCVYARSPLNSSATRVGAVPESHCHGARQCMEKWRRGYAGGNTVAPFLVCAFGLQRPLAERLTVL</sequence>
<accession>A0ABV0NJ27</accession>
<gene>
    <name evidence="1" type="ORF">GOODEAATRI_010290</name>
</gene>
<feature type="non-terminal residue" evidence="1">
    <location>
        <position position="1"/>
    </location>
</feature>